<sequence>MYITDDFIPTFEKPPHLRQLTVASSNIDSTISSNLKILDCELINDISLVGNPLHIQFKLKNLSSLKKLTLSFDGVPTDTLIERLVLNTDSVSEFTLIFGSTYYHARRQNYIQEIDDEFLKYLSFPKLKRLSIFSRDTINDHYKFILPDFNELIGKFPPLEVLHLSLGCEFNLAIFSNLSKHYNTLTRFVWIGNMTGEMYPDYEVIKDFRFDMIRGLLLKLPLELGRVNCKFHEGEGSIFETIFKQSMRLLGSTRGNNYSRLSSYNYCKGVIDIESDFINNVVMTCEERFLPKFENLRYLIINGLHFRIFETFDSKREMVCVYDS</sequence>
<keyword evidence="2" id="KW-1185">Reference proteome</keyword>
<accession>A0A9P0QPF4</accession>
<evidence type="ECO:0000313" key="1">
    <source>
        <dbReference type="EMBL" id="CAH2352196.1"/>
    </source>
</evidence>
<name>A0A9P0QPF4_9ASCO</name>
<evidence type="ECO:0000313" key="2">
    <source>
        <dbReference type="Proteomes" id="UP000837801"/>
    </source>
</evidence>
<dbReference type="SUPFAM" id="SSF52047">
    <property type="entry name" value="RNI-like"/>
    <property type="match status" value="1"/>
</dbReference>
<protein>
    <submittedName>
        <fullName evidence="1">Uncharacterized protein</fullName>
    </submittedName>
</protein>
<dbReference type="Gene3D" id="3.80.10.10">
    <property type="entry name" value="Ribonuclease Inhibitor"/>
    <property type="match status" value="1"/>
</dbReference>
<gene>
    <name evidence="1" type="ORF">CLIB1423_06S00936</name>
</gene>
<reference evidence="1" key="1">
    <citation type="submission" date="2022-03" db="EMBL/GenBank/DDBJ databases">
        <authorList>
            <person name="Legras J.-L."/>
            <person name="Devillers H."/>
            <person name="Grondin C."/>
        </authorList>
    </citation>
    <scope>NUCLEOTIDE SEQUENCE</scope>
    <source>
        <strain evidence="1">CLIB 1423</strain>
    </source>
</reference>
<dbReference type="EMBL" id="CAKXYY010000006">
    <property type="protein sequence ID" value="CAH2352196.1"/>
    <property type="molecule type" value="Genomic_DNA"/>
</dbReference>
<dbReference type="InterPro" id="IPR032675">
    <property type="entry name" value="LRR_dom_sf"/>
</dbReference>
<dbReference type="Proteomes" id="UP000837801">
    <property type="component" value="Unassembled WGS sequence"/>
</dbReference>
<dbReference type="AlphaFoldDB" id="A0A9P0QPF4"/>
<proteinExistence type="predicted"/>
<comment type="caution">
    <text evidence="1">The sequence shown here is derived from an EMBL/GenBank/DDBJ whole genome shotgun (WGS) entry which is preliminary data.</text>
</comment>
<organism evidence="1 2">
    <name type="scientific">[Candida] railenensis</name>
    <dbReference type="NCBI Taxonomy" id="45579"/>
    <lineage>
        <taxon>Eukaryota</taxon>
        <taxon>Fungi</taxon>
        <taxon>Dikarya</taxon>
        <taxon>Ascomycota</taxon>
        <taxon>Saccharomycotina</taxon>
        <taxon>Pichiomycetes</taxon>
        <taxon>Debaryomycetaceae</taxon>
        <taxon>Kurtzmaniella</taxon>
    </lineage>
</organism>